<proteinExistence type="predicted"/>
<organism evidence="1 2">
    <name type="scientific">Pleurodeles waltl</name>
    <name type="common">Iberian ribbed newt</name>
    <dbReference type="NCBI Taxonomy" id="8319"/>
    <lineage>
        <taxon>Eukaryota</taxon>
        <taxon>Metazoa</taxon>
        <taxon>Chordata</taxon>
        <taxon>Craniata</taxon>
        <taxon>Vertebrata</taxon>
        <taxon>Euteleostomi</taxon>
        <taxon>Amphibia</taxon>
        <taxon>Batrachia</taxon>
        <taxon>Caudata</taxon>
        <taxon>Salamandroidea</taxon>
        <taxon>Salamandridae</taxon>
        <taxon>Pleurodelinae</taxon>
        <taxon>Pleurodeles</taxon>
    </lineage>
</organism>
<dbReference type="EMBL" id="JANPWB010000002">
    <property type="protein sequence ID" value="KAJ1205936.1"/>
    <property type="molecule type" value="Genomic_DNA"/>
</dbReference>
<keyword evidence="2" id="KW-1185">Reference proteome</keyword>
<dbReference type="AlphaFoldDB" id="A0AAV7VZN7"/>
<reference evidence="1" key="1">
    <citation type="journal article" date="2022" name="bioRxiv">
        <title>Sequencing and chromosome-scale assembly of the giantPleurodeles waltlgenome.</title>
        <authorList>
            <person name="Brown T."/>
            <person name="Elewa A."/>
            <person name="Iarovenko S."/>
            <person name="Subramanian E."/>
            <person name="Araus A.J."/>
            <person name="Petzold A."/>
            <person name="Susuki M."/>
            <person name="Suzuki K.-i.T."/>
            <person name="Hayashi T."/>
            <person name="Toyoda A."/>
            <person name="Oliveira C."/>
            <person name="Osipova E."/>
            <person name="Leigh N.D."/>
            <person name="Simon A."/>
            <person name="Yun M.H."/>
        </authorList>
    </citation>
    <scope>NUCLEOTIDE SEQUENCE</scope>
    <source>
        <strain evidence="1">20211129_DDA</strain>
        <tissue evidence="1">Liver</tissue>
    </source>
</reference>
<name>A0AAV7VZN7_PLEWA</name>
<comment type="caution">
    <text evidence="1">The sequence shown here is derived from an EMBL/GenBank/DDBJ whole genome shotgun (WGS) entry which is preliminary data.</text>
</comment>
<dbReference type="Proteomes" id="UP001066276">
    <property type="component" value="Chromosome 1_2"/>
</dbReference>
<protein>
    <submittedName>
        <fullName evidence="1">Uncharacterized protein</fullName>
    </submittedName>
</protein>
<sequence>MHRAGVSLSPAQPRNDNNGRSELDIDYGLILNHIAYIFSARHILVASFEKLDLRFSGTLTNFHYVLLT</sequence>
<evidence type="ECO:0000313" key="1">
    <source>
        <dbReference type="EMBL" id="KAJ1205936.1"/>
    </source>
</evidence>
<gene>
    <name evidence="1" type="ORF">NDU88_001355</name>
</gene>
<accession>A0AAV7VZN7</accession>
<evidence type="ECO:0000313" key="2">
    <source>
        <dbReference type="Proteomes" id="UP001066276"/>
    </source>
</evidence>